<dbReference type="PANTHER" id="PTHR36448:SF2">
    <property type="entry name" value="CUPIN TYPE-1 DOMAIN-CONTAINING PROTEIN"/>
    <property type="match status" value="1"/>
</dbReference>
<accession>W3XHW2</accession>
<evidence type="ECO:0000313" key="2">
    <source>
        <dbReference type="EMBL" id="ETS84811.1"/>
    </source>
</evidence>
<evidence type="ECO:0000259" key="1">
    <source>
        <dbReference type="Pfam" id="PF00190"/>
    </source>
</evidence>
<dbReference type="OrthoDB" id="2446447at2759"/>
<reference evidence="3" key="1">
    <citation type="journal article" date="2015" name="BMC Genomics">
        <title>Genomic and transcriptomic analysis of the endophytic fungus Pestalotiopsis fici reveals its lifestyle and high potential for synthesis of natural products.</title>
        <authorList>
            <person name="Wang X."/>
            <person name="Zhang X."/>
            <person name="Liu L."/>
            <person name="Xiang M."/>
            <person name="Wang W."/>
            <person name="Sun X."/>
            <person name="Che Y."/>
            <person name="Guo L."/>
            <person name="Liu G."/>
            <person name="Guo L."/>
            <person name="Wang C."/>
            <person name="Yin W.B."/>
            <person name="Stadler M."/>
            <person name="Zhang X."/>
            <person name="Liu X."/>
        </authorList>
    </citation>
    <scope>NUCLEOTIDE SEQUENCE [LARGE SCALE GENOMIC DNA]</scope>
    <source>
        <strain evidence="3">W106-1 / CGMCC3.15140</strain>
    </source>
</reference>
<keyword evidence="3" id="KW-1185">Reference proteome</keyword>
<dbReference type="Pfam" id="PF00190">
    <property type="entry name" value="Cupin_1"/>
    <property type="match status" value="1"/>
</dbReference>
<dbReference type="AlphaFoldDB" id="W3XHW2"/>
<sequence length="195" mass="21420">MSVNQVPPETIPVPATPHSPNSKLPVVVYRGALLDKTLEGALQAVDTSEWPKGGHWKIAQENLAATPHYHSITHEAYTVLHGHGTYSLGKSPLDAEVDSDGNNVGVTLTVREGDVFAFPSGVTHCVTDVSPDYEIIGFYSLNERNSTEEPYDMEYALDSPEVTCKKREICELVPTPVHDPIYGKTGPLPELWRRT</sequence>
<dbReference type="PANTHER" id="PTHR36448">
    <property type="entry name" value="BLR7373 PROTEIN"/>
    <property type="match status" value="1"/>
</dbReference>
<dbReference type="HOGENOM" id="CLU_084522_1_0_1"/>
<proteinExistence type="predicted"/>
<dbReference type="InterPro" id="IPR011051">
    <property type="entry name" value="RmlC_Cupin_sf"/>
</dbReference>
<dbReference type="InterPro" id="IPR006045">
    <property type="entry name" value="Cupin_1"/>
</dbReference>
<organism evidence="2 3">
    <name type="scientific">Pestalotiopsis fici (strain W106-1 / CGMCC3.15140)</name>
    <dbReference type="NCBI Taxonomy" id="1229662"/>
    <lineage>
        <taxon>Eukaryota</taxon>
        <taxon>Fungi</taxon>
        <taxon>Dikarya</taxon>
        <taxon>Ascomycota</taxon>
        <taxon>Pezizomycotina</taxon>
        <taxon>Sordariomycetes</taxon>
        <taxon>Xylariomycetidae</taxon>
        <taxon>Amphisphaeriales</taxon>
        <taxon>Sporocadaceae</taxon>
        <taxon>Pestalotiopsis</taxon>
    </lineage>
</organism>
<dbReference type="GeneID" id="19267849"/>
<evidence type="ECO:0000313" key="3">
    <source>
        <dbReference type="Proteomes" id="UP000030651"/>
    </source>
</evidence>
<dbReference type="InParanoid" id="W3XHW2"/>
<feature type="domain" description="Cupin type-1" evidence="1">
    <location>
        <begin position="65"/>
        <end position="146"/>
    </location>
</feature>
<dbReference type="InterPro" id="IPR014710">
    <property type="entry name" value="RmlC-like_jellyroll"/>
</dbReference>
<dbReference type="SUPFAM" id="SSF51182">
    <property type="entry name" value="RmlC-like cupins"/>
    <property type="match status" value="1"/>
</dbReference>
<dbReference type="RefSeq" id="XP_007829608.1">
    <property type="nucleotide sequence ID" value="XM_007831417.1"/>
</dbReference>
<gene>
    <name evidence="2" type="ORF">PFICI_02836</name>
</gene>
<dbReference type="eggNOG" id="ENOG502SN5X">
    <property type="taxonomic scope" value="Eukaryota"/>
</dbReference>
<dbReference type="Gene3D" id="2.60.120.10">
    <property type="entry name" value="Jelly Rolls"/>
    <property type="match status" value="1"/>
</dbReference>
<protein>
    <recommendedName>
        <fullName evidence="1">Cupin type-1 domain-containing protein</fullName>
    </recommendedName>
</protein>
<dbReference type="InterPro" id="IPR047121">
    <property type="entry name" value="YjiB-like"/>
</dbReference>
<dbReference type="KEGG" id="pfy:PFICI_02836"/>
<name>W3XHW2_PESFW</name>
<dbReference type="OMA" id="HYHSITH"/>
<dbReference type="EMBL" id="KI912110">
    <property type="protein sequence ID" value="ETS84811.1"/>
    <property type="molecule type" value="Genomic_DNA"/>
</dbReference>
<dbReference type="Proteomes" id="UP000030651">
    <property type="component" value="Unassembled WGS sequence"/>
</dbReference>
<dbReference type="STRING" id="1229662.W3XHW2"/>